<evidence type="ECO:0000256" key="2">
    <source>
        <dbReference type="SAM" id="MobiDB-lite"/>
    </source>
</evidence>
<feature type="region of interest" description="Disordered" evidence="2">
    <location>
        <begin position="1"/>
        <end position="30"/>
    </location>
</feature>
<keyword evidence="1" id="KW-0175">Coiled coil</keyword>
<dbReference type="RefSeq" id="XP_009061828.1">
    <property type="nucleotide sequence ID" value="XM_009063580.1"/>
</dbReference>
<evidence type="ECO:0000256" key="1">
    <source>
        <dbReference type="SAM" id="Coils"/>
    </source>
</evidence>
<dbReference type="GeneID" id="20243498"/>
<feature type="compositionally biased region" description="Basic and acidic residues" evidence="2">
    <location>
        <begin position="1"/>
        <end position="16"/>
    </location>
</feature>
<dbReference type="Proteomes" id="UP000030746">
    <property type="component" value="Unassembled WGS sequence"/>
</dbReference>
<evidence type="ECO:0000313" key="3">
    <source>
        <dbReference type="EMBL" id="ESO87483.1"/>
    </source>
</evidence>
<dbReference type="EMBL" id="KB202913">
    <property type="protein sequence ID" value="ESO87483.1"/>
    <property type="molecule type" value="Genomic_DNA"/>
</dbReference>
<dbReference type="HOGENOM" id="CLU_1344628_0_0_1"/>
<dbReference type="AlphaFoldDB" id="V3Z9A7"/>
<feature type="compositionally biased region" description="Polar residues" evidence="2">
    <location>
        <begin position="17"/>
        <end position="30"/>
    </location>
</feature>
<name>V3Z9A7_LOTGI</name>
<feature type="coiled-coil region" evidence="1">
    <location>
        <begin position="92"/>
        <end position="158"/>
    </location>
</feature>
<protein>
    <submittedName>
        <fullName evidence="3">Uncharacterized protein</fullName>
    </submittedName>
</protein>
<organism evidence="3 4">
    <name type="scientific">Lottia gigantea</name>
    <name type="common">Giant owl limpet</name>
    <dbReference type="NCBI Taxonomy" id="225164"/>
    <lineage>
        <taxon>Eukaryota</taxon>
        <taxon>Metazoa</taxon>
        <taxon>Spiralia</taxon>
        <taxon>Lophotrochozoa</taxon>
        <taxon>Mollusca</taxon>
        <taxon>Gastropoda</taxon>
        <taxon>Patellogastropoda</taxon>
        <taxon>Lottioidea</taxon>
        <taxon>Lottiidae</taxon>
        <taxon>Lottia</taxon>
    </lineage>
</organism>
<proteinExistence type="predicted"/>
<gene>
    <name evidence="3" type="ORF">LOTGIDRAFT_175956</name>
</gene>
<keyword evidence="4" id="KW-1185">Reference proteome</keyword>
<dbReference type="KEGG" id="lgi:LOTGIDRAFT_175956"/>
<sequence>MSETPDHGIGAGDRETFQQQTTDPCITNRPENINLLPVIHPEDSVSNTGMNNSSTNMTYQTVATSVNTDPAKSTISIMIYKSKQKEIELAAKSAALKEKNKMEAQKAEIQKQIEIEEAEEELTLASERLQRMKTKQNLREKQAELERKQSELENDANLEATKAITRVLYQKEDPVINFKEPLSIASFIPKQTTQSVKEILERKK</sequence>
<reference evidence="3 4" key="1">
    <citation type="journal article" date="2013" name="Nature">
        <title>Insights into bilaterian evolution from three spiralian genomes.</title>
        <authorList>
            <person name="Simakov O."/>
            <person name="Marletaz F."/>
            <person name="Cho S.J."/>
            <person name="Edsinger-Gonzales E."/>
            <person name="Havlak P."/>
            <person name="Hellsten U."/>
            <person name="Kuo D.H."/>
            <person name="Larsson T."/>
            <person name="Lv J."/>
            <person name="Arendt D."/>
            <person name="Savage R."/>
            <person name="Osoegawa K."/>
            <person name="de Jong P."/>
            <person name="Grimwood J."/>
            <person name="Chapman J.A."/>
            <person name="Shapiro H."/>
            <person name="Aerts A."/>
            <person name="Otillar R.P."/>
            <person name="Terry A.Y."/>
            <person name="Boore J.L."/>
            <person name="Grigoriev I.V."/>
            <person name="Lindberg D.R."/>
            <person name="Seaver E.C."/>
            <person name="Weisblat D.A."/>
            <person name="Putnam N.H."/>
            <person name="Rokhsar D.S."/>
        </authorList>
    </citation>
    <scope>NUCLEOTIDE SEQUENCE [LARGE SCALE GENOMIC DNA]</scope>
</reference>
<evidence type="ECO:0000313" key="4">
    <source>
        <dbReference type="Proteomes" id="UP000030746"/>
    </source>
</evidence>
<accession>V3Z9A7</accession>
<dbReference type="CTD" id="20243498"/>